<proteinExistence type="inferred from homology"/>
<feature type="transmembrane region" description="Helical" evidence="10">
    <location>
        <begin position="69"/>
        <end position="92"/>
    </location>
</feature>
<feature type="transmembrane region" description="Helical" evidence="10">
    <location>
        <begin position="12"/>
        <end position="32"/>
    </location>
</feature>
<dbReference type="Pfam" id="PF01311">
    <property type="entry name" value="Bac_export_1"/>
    <property type="match status" value="1"/>
</dbReference>
<accession>A0A2S5TGJ2</accession>
<dbReference type="NCBIfam" id="TIGR01400">
    <property type="entry name" value="fliR"/>
    <property type="match status" value="1"/>
</dbReference>
<keyword evidence="11" id="KW-0969">Cilium</keyword>
<evidence type="ECO:0000256" key="10">
    <source>
        <dbReference type="RuleBase" id="RU362071"/>
    </source>
</evidence>
<dbReference type="PANTHER" id="PTHR30065">
    <property type="entry name" value="FLAGELLAR BIOSYNTHETIC PROTEIN FLIR"/>
    <property type="match status" value="1"/>
</dbReference>
<dbReference type="PRINTS" id="PR00953">
    <property type="entry name" value="TYPE3IMRPROT"/>
</dbReference>
<feature type="transmembrane region" description="Helical" evidence="10">
    <location>
        <begin position="128"/>
        <end position="151"/>
    </location>
</feature>
<sequence length="260" mass="27505">MEITQAQLDSWLLQFFLPFARIAGLLMVAPVFGTRGVPAMTRLLLALLICLLIAPQLPAPAPLKAFGAAWWLAVMQQVGLGIVMGFVLQLVFETIMMGGELISFSMGLSFAQMADPIRGSSSPVVGQFLLTLAMLMFLALNGHLIALQLLADSFHTMPPGPQGLDAERFRALALLGGQIFSGGLRLALPVMVALLTVNLAFGIMSRAAPSLNLMSVGFPAALIAGLLLVHFSLEGLGPVLQGLLENAWSFMGALTGPDHG</sequence>
<evidence type="ECO:0000313" key="11">
    <source>
        <dbReference type="EMBL" id="PPE74084.1"/>
    </source>
</evidence>
<comment type="caution">
    <text evidence="11">The sequence shown here is derived from an EMBL/GenBank/DDBJ whole genome shotgun (WGS) entry which is preliminary data.</text>
</comment>
<keyword evidence="7 10" id="KW-0472">Membrane</keyword>
<dbReference type="PANTHER" id="PTHR30065:SF8">
    <property type="entry name" value="FLAGELLAR BIOSYNTHETIC PROTEIN FLIR"/>
    <property type="match status" value="1"/>
</dbReference>
<gene>
    <name evidence="11" type="primary">fliR</name>
    <name evidence="11" type="ORF">C3942_08565</name>
</gene>
<dbReference type="GO" id="GO:0005886">
    <property type="term" value="C:plasma membrane"/>
    <property type="evidence" value="ECO:0007669"/>
    <property type="project" value="UniProtKB-SubCell"/>
</dbReference>
<keyword evidence="5 10" id="KW-0812">Transmembrane</keyword>
<comment type="function">
    <text evidence="1 10">Role in flagellar biosynthesis.</text>
</comment>
<dbReference type="EMBL" id="PSNW01000004">
    <property type="protein sequence ID" value="PPE74084.1"/>
    <property type="molecule type" value="Genomic_DNA"/>
</dbReference>
<organism evidence="11 12">
    <name type="scientific">Solimonas fluminis</name>
    <dbReference type="NCBI Taxonomy" id="2086571"/>
    <lineage>
        <taxon>Bacteria</taxon>
        <taxon>Pseudomonadati</taxon>
        <taxon>Pseudomonadota</taxon>
        <taxon>Gammaproteobacteria</taxon>
        <taxon>Nevskiales</taxon>
        <taxon>Nevskiaceae</taxon>
        <taxon>Solimonas</taxon>
    </lineage>
</organism>
<dbReference type="InterPro" id="IPR002010">
    <property type="entry name" value="T3SS_IM_R"/>
</dbReference>
<keyword evidence="11" id="KW-0282">Flagellum</keyword>
<protein>
    <recommendedName>
        <fullName evidence="3 9">Flagellar biosynthetic protein FliR</fullName>
    </recommendedName>
</protein>
<reference evidence="11 12" key="1">
    <citation type="submission" date="2018-02" db="EMBL/GenBank/DDBJ databases">
        <title>Genome sequencing of Solimonas sp. HR-BB.</title>
        <authorList>
            <person name="Lee Y."/>
            <person name="Jeon C.O."/>
        </authorList>
    </citation>
    <scope>NUCLEOTIDE SEQUENCE [LARGE SCALE GENOMIC DNA]</scope>
    <source>
        <strain evidence="11 12">HR-BB</strain>
    </source>
</reference>
<dbReference type="Proteomes" id="UP000238220">
    <property type="component" value="Unassembled WGS sequence"/>
</dbReference>
<dbReference type="AlphaFoldDB" id="A0A2S5TGJ2"/>
<keyword evidence="11" id="KW-0966">Cell projection</keyword>
<evidence type="ECO:0000313" key="12">
    <source>
        <dbReference type="Proteomes" id="UP000238220"/>
    </source>
</evidence>
<feature type="transmembrane region" description="Helical" evidence="10">
    <location>
        <begin position="171"/>
        <end position="201"/>
    </location>
</feature>
<evidence type="ECO:0000256" key="6">
    <source>
        <dbReference type="ARBA" id="ARBA00022989"/>
    </source>
</evidence>
<feature type="transmembrane region" description="Helical" evidence="10">
    <location>
        <begin position="213"/>
        <end position="233"/>
    </location>
</feature>
<comment type="similarity">
    <text evidence="2 10">Belongs to the FliR/MopE/SpaR family.</text>
</comment>
<dbReference type="InterPro" id="IPR006303">
    <property type="entry name" value="FliR"/>
</dbReference>
<evidence type="ECO:0000256" key="2">
    <source>
        <dbReference type="ARBA" id="ARBA00009772"/>
    </source>
</evidence>
<dbReference type="GO" id="GO:0009425">
    <property type="term" value="C:bacterial-type flagellum basal body"/>
    <property type="evidence" value="ECO:0007669"/>
    <property type="project" value="UniProtKB-SubCell"/>
</dbReference>
<keyword evidence="8 10" id="KW-0975">Bacterial flagellum</keyword>
<evidence type="ECO:0000256" key="9">
    <source>
        <dbReference type="NCBIfam" id="TIGR01400"/>
    </source>
</evidence>
<evidence type="ECO:0000256" key="7">
    <source>
        <dbReference type="ARBA" id="ARBA00023136"/>
    </source>
</evidence>
<dbReference type="GO" id="GO:0006605">
    <property type="term" value="P:protein targeting"/>
    <property type="evidence" value="ECO:0007669"/>
    <property type="project" value="UniProtKB-UniRule"/>
</dbReference>
<dbReference type="RefSeq" id="WP_104229972.1">
    <property type="nucleotide sequence ID" value="NZ_PSNW01000004.1"/>
</dbReference>
<keyword evidence="12" id="KW-1185">Reference proteome</keyword>
<keyword evidence="4 10" id="KW-1003">Cell membrane</keyword>
<evidence type="ECO:0000256" key="4">
    <source>
        <dbReference type="ARBA" id="ARBA00022475"/>
    </source>
</evidence>
<feature type="transmembrane region" description="Helical" evidence="10">
    <location>
        <begin position="39"/>
        <end position="57"/>
    </location>
</feature>
<name>A0A2S5TGJ2_9GAMM</name>
<dbReference type="OrthoDB" id="9797790at2"/>
<comment type="subcellular location">
    <subcellularLocation>
        <location evidence="10">Cell membrane</location>
        <topology evidence="10">Multi-pass membrane protein</topology>
    </subcellularLocation>
    <subcellularLocation>
        <location evidence="10">Bacterial flagellum basal body</location>
    </subcellularLocation>
</comment>
<evidence type="ECO:0000256" key="8">
    <source>
        <dbReference type="ARBA" id="ARBA00023143"/>
    </source>
</evidence>
<evidence type="ECO:0000256" key="1">
    <source>
        <dbReference type="ARBA" id="ARBA00002578"/>
    </source>
</evidence>
<evidence type="ECO:0000256" key="3">
    <source>
        <dbReference type="ARBA" id="ARBA00021717"/>
    </source>
</evidence>
<keyword evidence="6 10" id="KW-1133">Transmembrane helix</keyword>
<dbReference type="GO" id="GO:0044780">
    <property type="term" value="P:bacterial-type flagellum assembly"/>
    <property type="evidence" value="ECO:0007669"/>
    <property type="project" value="UniProtKB-UniRule"/>
</dbReference>
<evidence type="ECO:0000256" key="5">
    <source>
        <dbReference type="ARBA" id="ARBA00022692"/>
    </source>
</evidence>